<dbReference type="InterPro" id="IPR013783">
    <property type="entry name" value="Ig-like_fold"/>
</dbReference>
<evidence type="ECO:0000256" key="11">
    <source>
        <dbReference type="RuleBase" id="RU003355"/>
    </source>
</evidence>
<dbReference type="PRINTS" id="PR00723">
    <property type="entry name" value="SUBTILISIN"/>
</dbReference>
<accession>A0AA95H8M7</accession>
<dbReference type="GO" id="GO:0004252">
    <property type="term" value="F:serine-type endopeptidase activity"/>
    <property type="evidence" value="ECO:0007669"/>
    <property type="project" value="UniProtKB-UniRule"/>
</dbReference>
<keyword evidence="7 10" id="KW-0720">Serine protease</keyword>
<gene>
    <name evidence="14" type="ORF">QJT80_03010</name>
</gene>
<dbReference type="Pfam" id="PF22352">
    <property type="entry name" value="K319L-like_PKD"/>
    <property type="match status" value="1"/>
</dbReference>
<reference evidence="14" key="1">
    <citation type="journal article" date="2023" name="Int. J. Mol. Sci.">
        <title>Metagenomics Revealed a New Genus 'Candidatus Thiocaldithrix dubininis' gen. nov., sp. nov. and a New Species 'Candidatus Thiothrix putei' sp. nov. in the Family Thiotrichaceae, Some Members of Which Have Traits of Both Na+- and H+-Motive Energetics.</title>
        <authorList>
            <person name="Ravin N.V."/>
            <person name="Muntyan M.S."/>
            <person name="Smolyakov D.D."/>
            <person name="Rudenko T.S."/>
            <person name="Beletsky A.V."/>
            <person name="Mardanov A.V."/>
            <person name="Grabovich M.Y."/>
        </authorList>
    </citation>
    <scope>NUCLEOTIDE SEQUENCE</scope>
    <source>
        <strain evidence="14">GKL-01</strain>
    </source>
</reference>
<dbReference type="InterPro" id="IPR015500">
    <property type="entry name" value="Peptidase_S8_subtilisin-rel"/>
</dbReference>
<evidence type="ECO:0000256" key="10">
    <source>
        <dbReference type="PROSITE-ProRule" id="PRU01240"/>
    </source>
</evidence>
<dbReference type="PROSITE" id="PS00138">
    <property type="entry name" value="SUBTILASE_SER"/>
    <property type="match status" value="1"/>
</dbReference>
<feature type="active site" description="Charge relay system" evidence="9 10">
    <location>
        <position position="247"/>
    </location>
</feature>
<comment type="subcellular location">
    <subcellularLocation>
        <location evidence="1">Secreted</location>
    </subcellularLocation>
</comment>
<evidence type="ECO:0000256" key="1">
    <source>
        <dbReference type="ARBA" id="ARBA00004613"/>
    </source>
</evidence>
<dbReference type="InterPro" id="IPR050131">
    <property type="entry name" value="Peptidase_S8_subtilisin-like"/>
</dbReference>
<evidence type="ECO:0000256" key="5">
    <source>
        <dbReference type="ARBA" id="ARBA00022729"/>
    </source>
</evidence>
<feature type="chain" id="PRO_5041683264" evidence="12">
    <location>
        <begin position="26"/>
        <end position="619"/>
    </location>
</feature>
<dbReference type="InterPro" id="IPR036852">
    <property type="entry name" value="Peptidase_S8/S53_dom_sf"/>
</dbReference>
<feature type="signal peptide" evidence="12">
    <location>
        <begin position="1"/>
        <end position="25"/>
    </location>
</feature>
<dbReference type="InterPro" id="IPR000209">
    <property type="entry name" value="Peptidase_S8/S53_dom"/>
</dbReference>
<keyword evidence="5 12" id="KW-0732">Signal</keyword>
<dbReference type="PROSITE" id="PS00136">
    <property type="entry name" value="SUBTILASE_ASP"/>
    <property type="match status" value="1"/>
</dbReference>
<evidence type="ECO:0000256" key="3">
    <source>
        <dbReference type="ARBA" id="ARBA00022525"/>
    </source>
</evidence>
<dbReference type="Gene3D" id="2.60.40.10">
    <property type="entry name" value="Immunoglobulins"/>
    <property type="match status" value="1"/>
</dbReference>
<evidence type="ECO:0000256" key="8">
    <source>
        <dbReference type="ARBA" id="ARBA00023145"/>
    </source>
</evidence>
<evidence type="ECO:0000256" key="2">
    <source>
        <dbReference type="ARBA" id="ARBA00011073"/>
    </source>
</evidence>
<proteinExistence type="inferred from homology"/>
<dbReference type="GO" id="GO:0005576">
    <property type="term" value="C:extracellular region"/>
    <property type="evidence" value="ECO:0007669"/>
    <property type="project" value="UniProtKB-SubCell"/>
</dbReference>
<dbReference type="AlphaFoldDB" id="A0AA95H8M7"/>
<feature type="domain" description="Peptidase S8/S53" evidence="13">
    <location>
        <begin position="171"/>
        <end position="462"/>
    </location>
</feature>
<evidence type="ECO:0000259" key="13">
    <source>
        <dbReference type="Pfam" id="PF00082"/>
    </source>
</evidence>
<dbReference type="InterPro" id="IPR023828">
    <property type="entry name" value="Peptidase_S8_Ser-AS"/>
</dbReference>
<evidence type="ECO:0000256" key="6">
    <source>
        <dbReference type="ARBA" id="ARBA00022801"/>
    </source>
</evidence>
<dbReference type="SUPFAM" id="SSF52743">
    <property type="entry name" value="Subtilisin-like"/>
    <property type="match status" value="1"/>
</dbReference>
<comment type="similarity">
    <text evidence="2 10 11">Belongs to the peptidase S8 family.</text>
</comment>
<sequence>MKQKTLRLNLLITGLGLMASAQTLAVTSAQYADLFANEPLVTQLMVKLPATATNPKGKVMTQASLNSLMAASGLPLSYKRPMATGAHVLKLPYAMTADEAQAYADNLKAQGVVVEAEADRWVMPLASEVNLAVLPDDPAFYANQWGLQNANSGAEGAANLPRAWGISQGSKDITVAVVDTGILNHSSLKNRLVNGDASLAGYDFITSSTQANDGDGRDANPADAGNWVTTAEAQGALNCSPTNSSWHGTHVAGIIGASSNDGVGITGIDWNAKLLNVRVLGKCGGQTSDIVDGVIWAAGGTVPDLPANEHPAQVINMSLGGAGNCPSAMQGAINTAVAKGAVVVVAAGNDLADSANVMPANCKNVISVASVGAEGEKSIYSNYGENVDIAAPGQQIYSTYNMGVTTPTADTYTSMSGTSMAAPHVAGVASLMLAANPNLVDGTIKPEKVAAIIEDNLKASARPMTPQNTSFITYGQGLLDAYRALLAVTLPPVAKAGTDQSVTVSTKVSLDASASQNNGYGTAVLSSYLWEQVDGQKVILGDIDKPQASFTAPSTAGQTLSFKVTVKNDVGLTSSDTVTVTTQAAASSGGGGGGSLNMLALMFFGGLATVRLLQRRNNT</sequence>
<dbReference type="PROSITE" id="PS00137">
    <property type="entry name" value="SUBTILASE_HIS"/>
    <property type="match status" value="1"/>
</dbReference>
<name>A0AA95H8M7_9GAMM</name>
<dbReference type="Pfam" id="PF00082">
    <property type="entry name" value="Peptidase_S8"/>
    <property type="match status" value="1"/>
</dbReference>
<dbReference type="PANTHER" id="PTHR43806:SF11">
    <property type="entry name" value="CEREVISIN-RELATED"/>
    <property type="match status" value="1"/>
</dbReference>
<keyword evidence="6 10" id="KW-0378">Hydrolase</keyword>
<dbReference type="InterPro" id="IPR022398">
    <property type="entry name" value="Peptidase_S8_His-AS"/>
</dbReference>
<evidence type="ECO:0000256" key="4">
    <source>
        <dbReference type="ARBA" id="ARBA00022670"/>
    </source>
</evidence>
<dbReference type="KEGG" id="tdu:QJT80_03010"/>
<dbReference type="PANTHER" id="PTHR43806">
    <property type="entry name" value="PEPTIDASE S8"/>
    <property type="match status" value="1"/>
</dbReference>
<evidence type="ECO:0000313" key="14">
    <source>
        <dbReference type="EMBL" id="WGZ91450.1"/>
    </source>
</evidence>
<feature type="active site" description="Charge relay system" evidence="9 10">
    <location>
        <position position="179"/>
    </location>
</feature>
<protein>
    <submittedName>
        <fullName evidence="14">S8 family serine peptidase</fullName>
    </submittedName>
</protein>
<dbReference type="EMBL" id="CP124755">
    <property type="protein sequence ID" value="WGZ91450.1"/>
    <property type="molecule type" value="Genomic_DNA"/>
</dbReference>
<evidence type="ECO:0000256" key="7">
    <source>
        <dbReference type="ARBA" id="ARBA00022825"/>
    </source>
</evidence>
<reference evidence="14" key="2">
    <citation type="submission" date="2023-04" db="EMBL/GenBank/DDBJ databases">
        <authorList>
            <person name="Beletskiy A.V."/>
            <person name="Mardanov A.V."/>
            <person name="Ravin N.V."/>
        </authorList>
    </citation>
    <scope>NUCLEOTIDE SEQUENCE</scope>
    <source>
        <strain evidence="14">GKL-01</strain>
    </source>
</reference>
<feature type="active site" description="Charge relay system" evidence="9 10">
    <location>
        <position position="419"/>
    </location>
</feature>
<evidence type="ECO:0000256" key="12">
    <source>
        <dbReference type="SAM" id="SignalP"/>
    </source>
</evidence>
<keyword evidence="8" id="KW-0865">Zymogen</keyword>
<keyword evidence="4 10" id="KW-0645">Protease</keyword>
<organism evidence="14">
    <name type="scientific">Candidatus Thiocaldithrix dubininis</name>
    <dbReference type="NCBI Taxonomy" id="3080823"/>
    <lineage>
        <taxon>Bacteria</taxon>
        <taxon>Pseudomonadati</taxon>
        <taxon>Pseudomonadota</taxon>
        <taxon>Gammaproteobacteria</taxon>
        <taxon>Thiotrichales</taxon>
        <taxon>Thiotrichaceae</taxon>
        <taxon>Candidatus Thiocaldithrix</taxon>
    </lineage>
</organism>
<dbReference type="InterPro" id="IPR034176">
    <property type="entry name" value="Peptidases_S8_13"/>
</dbReference>
<dbReference type="PROSITE" id="PS51892">
    <property type="entry name" value="SUBTILASE"/>
    <property type="match status" value="1"/>
</dbReference>
<dbReference type="Gene3D" id="3.40.50.200">
    <property type="entry name" value="Peptidase S8/S53 domain"/>
    <property type="match status" value="1"/>
</dbReference>
<dbReference type="Proteomes" id="UP001300672">
    <property type="component" value="Chromosome"/>
</dbReference>
<evidence type="ECO:0000256" key="9">
    <source>
        <dbReference type="PIRSR" id="PIRSR615500-1"/>
    </source>
</evidence>
<dbReference type="CDD" id="cd07496">
    <property type="entry name" value="Peptidases_S8_13"/>
    <property type="match status" value="1"/>
</dbReference>
<dbReference type="InterPro" id="IPR023827">
    <property type="entry name" value="Peptidase_S8_Asp-AS"/>
</dbReference>
<dbReference type="GO" id="GO:0006508">
    <property type="term" value="P:proteolysis"/>
    <property type="evidence" value="ECO:0007669"/>
    <property type="project" value="UniProtKB-KW"/>
</dbReference>
<keyword evidence="3" id="KW-0964">Secreted</keyword>
<dbReference type="FunFam" id="3.40.50.200:FF:000022">
    <property type="entry name" value="Extracellular protease"/>
    <property type="match status" value="1"/>
</dbReference>